<dbReference type="Pfam" id="PF17778">
    <property type="entry name" value="WHD_BLACT"/>
    <property type="match status" value="1"/>
</dbReference>
<accession>A0A0G9MPH6</accession>
<dbReference type="InterPro" id="IPR041516">
    <property type="entry name" value="LACTB2_WH"/>
</dbReference>
<dbReference type="InterPro" id="IPR036388">
    <property type="entry name" value="WH-like_DNA-bd_sf"/>
</dbReference>
<dbReference type="PANTHER" id="PTHR23131:SF0">
    <property type="entry name" value="ENDORIBONUCLEASE LACTB2"/>
    <property type="match status" value="1"/>
</dbReference>
<evidence type="ECO:0000313" key="2">
    <source>
        <dbReference type="Proteomes" id="UP000053070"/>
    </source>
</evidence>
<dbReference type="Gene3D" id="1.10.10.10">
    <property type="entry name" value="Winged helix-like DNA-binding domain superfamily/Winged helix DNA-binding domain"/>
    <property type="match status" value="1"/>
</dbReference>
<dbReference type="CDD" id="cd16278">
    <property type="entry name" value="metallo-hydrolase-like_MBL-fold"/>
    <property type="match status" value="1"/>
</dbReference>
<dbReference type="Gene3D" id="3.60.15.10">
    <property type="entry name" value="Ribonuclease Z/Hydroxyacylglutathione hydrolase-like"/>
    <property type="match status" value="1"/>
</dbReference>
<dbReference type="SMART" id="SM00849">
    <property type="entry name" value="Lactamase_B"/>
    <property type="match status" value="1"/>
</dbReference>
<dbReference type="Pfam" id="PF00753">
    <property type="entry name" value="Lactamase_B"/>
    <property type="match status" value="1"/>
</dbReference>
<proteinExistence type="predicted"/>
<protein>
    <submittedName>
        <fullName evidence="1">Beta-lactamase</fullName>
    </submittedName>
</protein>
<keyword evidence="2" id="KW-1185">Reference proteome</keyword>
<sequence length="309" mass="33022">MALPDQPWPTGDVERPEPLVARVLAPNASPFTYTGTQTYLVGSEDGLAVIDPGPDDKQHIAALLAAIGDAEIVAIMCTHTHRDHSPAAAPLAEATGAPIVGCGPLVINTDEPRLDAAFDRTYAPDRVLADGESVSAPGWTLTAIATPGHTSNHLCFALEESGAVFTGDHVMGWSTSIIVPPDGDMGHYLESLALLYERKQDKVYYPAHGPAVTKPHQLVRSTLGHRRAREKQIGKLLAGGVPAKAGTSRSKSQRSQPSLGLTIEDLVPVMYKGLDERMWPAAGLSVKAHLLDMERRGIVSRSGDIWQTI</sequence>
<dbReference type="STRING" id="502682.BMF35_b0124"/>
<dbReference type="KEGG" id="egn:BMF35_b0124"/>
<dbReference type="Proteomes" id="UP000053070">
    <property type="component" value="Unassembled WGS sequence"/>
</dbReference>
<dbReference type="EMBL" id="LBHC01000003">
    <property type="protein sequence ID" value="KLE31193.1"/>
    <property type="molecule type" value="Genomic_DNA"/>
</dbReference>
<gene>
    <name evidence="1" type="ORF">AAW01_12380</name>
</gene>
<organism evidence="1 2">
    <name type="scientific">Aurantiacibacter gangjinensis</name>
    <dbReference type="NCBI Taxonomy" id="502682"/>
    <lineage>
        <taxon>Bacteria</taxon>
        <taxon>Pseudomonadati</taxon>
        <taxon>Pseudomonadota</taxon>
        <taxon>Alphaproteobacteria</taxon>
        <taxon>Sphingomonadales</taxon>
        <taxon>Erythrobacteraceae</taxon>
        <taxon>Aurantiacibacter</taxon>
    </lineage>
</organism>
<dbReference type="InterPro" id="IPR050662">
    <property type="entry name" value="Sec-metab_biosynth-thioest"/>
</dbReference>
<comment type="caution">
    <text evidence="1">The sequence shown here is derived from an EMBL/GenBank/DDBJ whole genome shotgun (WGS) entry which is preliminary data.</text>
</comment>
<evidence type="ECO:0000313" key="1">
    <source>
        <dbReference type="EMBL" id="KLE31193.1"/>
    </source>
</evidence>
<dbReference type="InterPro" id="IPR036866">
    <property type="entry name" value="RibonucZ/Hydroxyglut_hydro"/>
</dbReference>
<reference evidence="1 2" key="1">
    <citation type="submission" date="2015-04" db="EMBL/GenBank/DDBJ databases">
        <title>The draft genome sequence of Erythrobacr gangjinensis K7-2.</title>
        <authorList>
            <person name="Zhuang L."/>
            <person name="Liu Y."/>
            <person name="Shao Z."/>
        </authorList>
    </citation>
    <scope>NUCLEOTIDE SEQUENCE [LARGE SCALE GENOMIC DNA]</scope>
    <source>
        <strain evidence="1 2">K7-2</strain>
    </source>
</reference>
<dbReference type="SUPFAM" id="SSF56281">
    <property type="entry name" value="Metallo-hydrolase/oxidoreductase"/>
    <property type="match status" value="1"/>
</dbReference>
<dbReference type="AlphaFoldDB" id="A0A0G9MPH6"/>
<dbReference type="PANTHER" id="PTHR23131">
    <property type="entry name" value="ENDORIBONUCLEASE LACTB2"/>
    <property type="match status" value="1"/>
</dbReference>
<name>A0A0G9MPH6_9SPHN</name>
<dbReference type="InterPro" id="IPR001279">
    <property type="entry name" value="Metallo-B-lactamas"/>
</dbReference>
<dbReference type="PATRIC" id="fig|502682.8.peg.2526"/>